<comment type="caution">
    <text evidence="4">The sequence shown here is derived from an EMBL/GenBank/DDBJ whole genome shotgun (WGS) entry which is preliminary data.</text>
</comment>
<organism evidence="4 5">
    <name type="scientific">Mycolicibacterium vulneris</name>
    <dbReference type="NCBI Taxonomy" id="547163"/>
    <lineage>
        <taxon>Bacteria</taxon>
        <taxon>Bacillati</taxon>
        <taxon>Actinomycetota</taxon>
        <taxon>Actinomycetes</taxon>
        <taxon>Mycobacteriales</taxon>
        <taxon>Mycobacteriaceae</taxon>
        <taxon>Mycolicibacterium</taxon>
    </lineage>
</organism>
<dbReference type="AlphaFoldDB" id="A0A1X2L9S3"/>
<dbReference type="Gene3D" id="3.40.50.300">
    <property type="entry name" value="P-loop containing nucleotide triphosphate hydrolases"/>
    <property type="match status" value="2"/>
</dbReference>
<evidence type="ECO:0000313" key="4">
    <source>
        <dbReference type="EMBL" id="OSC30706.1"/>
    </source>
</evidence>
<dbReference type="SUPFAM" id="SSF52540">
    <property type="entry name" value="P-loop containing nucleoside triphosphate hydrolases"/>
    <property type="match status" value="1"/>
</dbReference>
<reference evidence="4 5" key="1">
    <citation type="submission" date="2017-04" db="EMBL/GenBank/DDBJ databases">
        <title>The new phylogeny of genus Mycobacterium.</title>
        <authorList>
            <person name="Tortoli E."/>
            <person name="Trovato A."/>
            <person name="Cirillo D.M."/>
        </authorList>
    </citation>
    <scope>NUCLEOTIDE SEQUENCE [LARGE SCALE GENOMIC DNA]</scope>
    <source>
        <strain evidence="4 5">DSM 45247</strain>
    </source>
</reference>
<keyword evidence="1" id="KW-0227">DNA damage</keyword>
<sequence length="478" mass="53164">MTNTQGCSIWIIAGGIHRGALRRWLFSWLDWGPGQSAQHRRLRRGGSDILVSVTDTEDAADTTPGPGFSRLSIGRWRQFESIDLNFHPRLTVLTGANATGKSTILDILGLHFAWPVSYSAGPRQMGDDFGWSVSDSPVSPKAQMIVHSISIGEIQYTNGQSAEIILSQDTQLHHDRFDYTIQSELQKIPGTYIKSHRLVPQPYVSVPDIPNEFPNPEFLYETYMAVLRADYAKTGSYRGPRYSFKQVLIASALFSEGNTYVEANANAAAIWKGFLHILRRVMPASLGFRQLMVRGPHLVMETDTGDFVIDESSGGVSAILEMAWIIFLKSLAEQSFTVLIDEPENHLHPSLQREIMPNLLSAFPGAQFIVATHSPFVATSSPESTVYALEYNSEHRVECHELDYTNKAASADAALREILGVPSTLPIWAEQKYDEILAEYSSALISGESLKQLRSKLQANGLDTEFPKAFLKLTDENQ</sequence>
<dbReference type="GO" id="GO:0005524">
    <property type="term" value="F:ATP binding"/>
    <property type="evidence" value="ECO:0007669"/>
    <property type="project" value="InterPro"/>
</dbReference>
<evidence type="ECO:0000259" key="3">
    <source>
        <dbReference type="Pfam" id="PF13476"/>
    </source>
</evidence>
<evidence type="ECO:0008006" key="6">
    <source>
        <dbReference type="Google" id="ProtNLM"/>
    </source>
</evidence>
<accession>A0A1X2L9S3</accession>
<gene>
    <name evidence="4" type="ORF">B8W69_06630</name>
</gene>
<feature type="domain" description="Rad50/SbcC-type AAA" evidence="3">
    <location>
        <begin position="70"/>
        <end position="112"/>
    </location>
</feature>
<dbReference type="GO" id="GO:0016887">
    <property type="term" value="F:ATP hydrolysis activity"/>
    <property type="evidence" value="ECO:0007669"/>
    <property type="project" value="InterPro"/>
</dbReference>
<keyword evidence="5" id="KW-1185">Reference proteome</keyword>
<dbReference type="GO" id="GO:0006302">
    <property type="term" value="P:double-strand break repair"/>
    <property type="evidence" value="ECO:0007669"/>
    <property type="project" value="InterPro"/>
</dbReference>
<evidence type="ECO:0000313" key="5">
    <source>
        <dbReference type="Proteomes" id="UP000242320"/>
    </source>
</evidence>
<dbReference type="Pfam" id="PF13304">
    <property type="entry name" value="AAA_21"/>
    <property type="match status" value="1"/>
</dbReference>
<dbReference type="Pfam" id="PF13476">
    <property type="entry name" value="AAA_23"/>
    <property type="match status" value="1"/>
</dbReference>
<keyword evidence="1" id="KW-0742">SOS response</keyword>
<evidence type="ECO:0000256" key="1">
    <source>
        <dbReference type="ARBA" id="ARBA00023236"/>
    </source>
</evidence>
<dbReference type="PANTHER" id="PTHR32182:SF23">
    <property type="entry name" value="ATP BINDING PROTEIN"/>
    <property type="match status" value="1"/>
</dbReference>
<protein>
    <recommendedName>
        <fullName evidence="6">AAA family ATPase</fullName>
    </recommendedName>
</protein>
<name>A0A1X2L9S3_9MYCO</name>
<dbReference type="GO" id="GO:0000731">
    <property type="term" value="P:DNA synthesis involved in DNA repair"/>
    <property type="evidence" value="ECO:0007669"/>
    <property type="project" value="TreeGrafter"/>
</dbReference>
<dbReference type="GO" id="GO:0009432">
    <property type="term" value="P:SOS response"/>
    <property type="evidence" value="ECO:0007669"/>
    <property type="project" value="UniProtKB-KW"/>
</dbReference>
<dbReference type="InterPro" id="IPR038729">
    <property type="entry name" value="Rad50/SbcC_AAA"/>
</dbReference>
<dbReference type="Proteomes" id="UP000242320">
    <property type="component" value="Unassembled WGS sequence"/>
</dbReference>
<dbReference type="InterPro" id="IPR027417">
    <property type="entry name" value="P-loop_NTPase"/>
</dbReference>
<dbReference type="OrthoDB" id="9815944at2"/>
<dbReference type="InterPro" id="IPR003959">
    <property type="entry name" value="ATPase_AAA_core"/>
</dbReference>
<evidence type="ECO:0000259" key="2">
    <source>
        <dbReference type="Pfam" id="PF13304"/>
    </source>
</evidence>
<dbReference type="PANTHER" id="PTHR32182">
    <property type="entry name" value="DNA REPLICATION AND REPAIR PROTEIN RECF"/>
    <property type="match status" value="1"/>
</dbReference>
<feature type="domain" description="ATPase AAA-type core" evidence="2">
    <location>
        <begin position="302"/>
        <end position="377"/>
    </location>
</feature>
<dbReference type="EMBL" id="NCXM01000005">
    <property type="protein sequence ID" value="OSC30706.1"/>
    <property type="molecule type" value="Genomic_DNA"/>
</dbReference>
<proteinExistence type="predicted"/>